<feature type="signal peptide" evidence="12">
    <location>
        <begin position="1"/>
        <end position="19"/>
    </location>
</feature>
<dbReference type="Proteomes" id="UP000008718">
    <property type="component" value="Chromosome"/>
</dbReference>
<dbReference type="GO" id="GO:0015344">
    <property type="term" value="F:siderophore uptake transmembrane transporter activity"/>
    <property type="evidence" value="ECO:0007669"/>
    <property type="project" value="TreeGrafter"/>
</dbReference>
<dbReference type="PROSITE" id="PS52016">
    <property type="entry name" value="TONB_DEPENDENT_REC_3"/>
    <property type="match status" value="1"/>
</dbReference>
<dbReference type="PANTHER" id="PTHR30069:SF29">
    <property type="entry name" value="HEMOGLOBIN AND HEMOGLOBIN-HAPTOGLOBIN-BINDING PROTEIN 1-RELATED"/>
    <property type="match status" value="1"/>
</dbReference>
<reference evidence="15 16" key="2">
    <citation type="journal article" date="2011" name="Stand. Genomic Sci.">
        <title>Complete genome sequence of Paludibacter propionicigenes type strain (WB4).</title>
        <authorList>
            <person name="Gronow S."/>
            <person name="Munk C."/>
            <person name="Lapidus A."/>
            <person name="Nolan M."/>
            <person name="Lucas S."/>
            <person name="Hammon N."/>
            <person name="Deshpande S."/>
            <person name="Cheng J.F."/>
            <person name="Tapia R."/>
            <person name="Han C."/>
            <person name="Goodwin L."/>
            <person name="Pitluck S."/>
            <person name="Liolios K."/>
            <person name="Ivanova N."/>
            <person name="Mavromatis K."/>
            <person name="Mikhailova N."/>
            <person name="Pati A."/>
            <person name="Chen A."/>
            <person name="Palaniappan K."/>
            <person name="Land M."/>
            <person name="Hauser L."/>
            <person name="Chang Y.J."/>
            <person name="Jeffries C.D."/>
            <person name="Brambilla E."/>
            <person name="Rohde M."/>
            <person name="Goker M."/>
            <person name="Detter J.C."/>
            <person name="Woyke T."/>
            <person name="Bristow J."/>
            <person name="Eisen J.A."/>
            <person name="Markowitz V."/>
            <person name="Hugenholtz P."/>
            <person name="Kyrpides N.C."/>
            <person name="Klenk H.P."/>
        </authorList>
    </citation>
    <scope>NUCLEOTIDE SEQUENCE [LARGE SCALE GENOMIC DNA]</scope>
    <source>
        <strain evidence="16">DSM 17365 / JCM 13257 / WB4</strain>
    </source>
</reference>
<evidence type="ECO:0000256" key="4">
    <source>
        <dbReference type="ARBA" id="ARBA00022692"/>
    </source>
</evidence>
<dbReference type="STRING" id="694427.Palpr_2938"/>
<dbReference type="GO" id="GO:0009279">
    <property type="term" value="C:cell outer membrane"/>
    <property type="evidence" value="ECO:0007669"/>
    <property type="project" value="UniProtKB-SubCell"/>
</dbReference>
<keyword evidence="16" id="KW-1185">Reference proteome</keyword>
<keyword evidence="9 10" id="KW-0998">Cell outer membrane</keyword>
<keyword evidence="6 11" id="KW-0798">TonB box</keyword>
<reference key="1">
    <citation type="submission" date="2010-11" db="EMBL/GenBank/DDBJ databases">
        <title>The complete genome of Paludibacter propionicigenes DSM 17365.</title>
        <authorList>
            <consortium name="US DOE Joint Genome Institute (JGI-PGF)"/>
            <person name="Lucas S."/>
            <person name="Copeland A."/>
            <person name="Lapidus A."/>
            <person name="Bruce D."/>
            <person name="Goodwin L."/>
            <person name="Pitluck S."/>
            <person name="Kyrpides N."/>
            <person name="Mavromatis K."/>
            <person name="Ivanova N."/>
            <person name="Munk A.C."/>
            <person name="Brettin T."/>
            <person name="Detter J.C."/>
            <person name="Han C."/>
            <person name="Tapia R."/>
            <person name="Land M."/>
            <person name="Hauser L."/>
            <person name="Markowitz V."/>
            <person name="Cheng J.-F."/>
            <person name="Hugenholtz P."/>
            <person name="Woyke T."/>
            <person name="Wu D."/>
            <person name="Gronow S."/>
            <person name="Wellnitz S."/>
            <person name="Brambilla E."/>
            <person name="Klenk H.-P."/>
            <person name="Eisen J.A."/>
        </authorList>
    </citation>
    <scope>NUCLEOTIDE SEQUENCE</scope>
    <source>
        <strain>WB4</strain>
    </source>
</reference>
<accession>E4T0K3</accession>
<dbReference type="PANTHER" id="PTHR30069">
    <property type="entry name" value="TONB-DEPENDENT OUTER MEMBRANE RECEPTOR"/>
    <property type="match status" value="1"/>
</dbReference>
<dbReference type="Gene3D" id="2.170.130.10">
    <property type="entry name" value="TonB-dependent receptor, plug domain"/>
    <property type="match status" value="1"/>
</dbReference>
<evidence type="ECO:0000313" key="16">
    <source>
        <dbReference type="Proteomes" id="UP000008718"/>
    </source>
</evidence>
<sequence length="806" mass="88900">MKKIYLLFISLVVALGSYAEVTAMGQTSLQGKITDKNGEPIIGANIYFQELKTGAVTDNNGNYQINNLPGRTVLIQISSLGYKMILENIDLASTTRKDFVMQESITEISEVTVTGQAITSQLTKTPTPVSIVSLADLQQHPSTNLIDALSSQPGVSQITTGGGISKPVIRGLGYNRVVVVNDGVRQEGQQWGDEHGIEIDENQVNRAEILKGPASLLYGSDAMAGVVSFFSAPILPQGKVQLNASANYQTNNGLMAYSLDYAGHKKTFVWDLRYSGKEAHAYQNKYDGYVYDSGFKENAASALVGISNWWGYSHLTLSMYHLTPGIVEGNRDSLSGKFVKDIVLPDGTVGSAIATHNDLTTYSHQMPFQQVYHYKAVWNNNILLGDGSLKATLGYQQNRRQEFADVLTPNNYGLYFQLHTLNYDVHYQSADLNGYSFSFGVSGMGQRSLNKGTEFLVPEYGLFDVGAFAVAKKTIGKLDISGGLRFDNRSETGKSLYLDANDAKTTASDPTATQRFFAFSKDFNGVSGSLGATLQLSDNWITKLNISQGFRAPSIGELAANGVHDGTVRYEIGNSGLKSEHSLQLDYELGYNTEHVTAKVNLFANNIRNYIYSHKINSVNGGDSIQSGFSTYKFDSGNALLFGGEAYLDIHPHPLDWLHFENSFSYVYSELKNQTDSTRYLPFTPAPRWTSDIRVDLNHTFKSLKNTYVSFGMEHDFKQNHVYSAYGTETPTDAYTLLNAGIGTDIVWNKRTLCTIYISGTNLADVAYQSHLSRLKYEAENYTTGRVGVYNMGRNFSFKLIVPVNL</sequence>
<dbReference type="Gene3D" id="2.60.40.1120">
    <property type="entry name" value="Carboxypeptidase-like, regulatory domain"/>
    <property type="match status" value="1"/>
</dbReference>
<evidence type="ECO:0000256" key="3">
    <source>
        <dbReference type="ARBA" id="ARBA00022452"/>
    </source>
</evidence>
<dbReference type="HOGENOM" id="CLU_008287_10_0_10"/>
<dbReference type="RefSeq" id="WP_013446436.1">
    <property type="nucleotide sequence ID" value="NC_014734.1"/>
</dbReference>
<dbReference type="InterPro" id="IPR036942">
    <property type="entry name" value="Beta-barrel_TonB_sf"/>
</dbReference>
<evidence type="ECO:0000259" key="13">
    <source>
        <dbReference type="Pfam" id="PF00593"/>
    </source>
</evidence>
<evidence type="ECO:0000313" key="15">
    <source>
        <dbReference type="EMBL" id="ADQ81067.1"/>
    </source>
</evidence>
<evidence type="ECO:0000256" key="7">
    <source>
        <dbReference type="ARBA" id="ARBA00023136"/>
    </source>
</evidence>
<feature type="domain" description="TonB-dependent receptor plug" evidence="14">
    <location>
        <begin position="123"/>
        <end position="226"/>
    </location>
</feature>
<name>E4T0K3_PALPW</name>
<dbReference type="Pfam" id="PF00593">
    <property type="entry name" value="TonB_dep_Rec_b-barrel"/>
    <property type="match status" value="1"/>
</dbReference>
<evidence type="ECO:0000256" key="8">
    <source>
        <dbReference type="ARBA" id="ARBA00023170"/>
    </source>
</evidence>
<evidence type="ECO:0000256" key="1">
    <source>
        <dbReference type="ARBA" id="ARBA00004571"/>
    </source>
</evidence>
<dbReference type="InterPro" id="IPR008969">
    <property type="entry name" value="CarboxyPept-like_regulatory"/>
</dbReference>
<keyword evidence="3 10" id="KW-1134">Transmembrane beta strand</keyword>
<dbReference type="Pfam" id="PF07715">
    <property type="entry name" value="Plug"/>
    <property type="match status" value="1"/>
</dbReference>
<keyword evidence="2 10" id="KW-0813">Transport</keyword>
<dbReference type="eggNOG" id="COG4771">
    <property type="taxonomic scope" value="Bacteria"/>
</dbReference>
<dbReference type="OrthoDB" id="9795928at2"/>
<dbReference type="KEGG" id="ppn:Palpr_2938"/>
<feature type="chain" id="PRO_5003188989" evidence="12">
    <location>
        <begin position="20"/>
        <end position="806"/>
    </location>
</feature>
<feature type="domain" description="TonB-dependent receptor-like beta-barrel" evidence="13">
    <location>
        <begin position="354"/>
        <end position="763"/>
    </location>
</feature>
<dbReference type="InterPro" id="IPR037066">
    <property type="entry name" value="Plug_dom_sf"/>
</dbReference>
<keyword evidence="8 15" id="KW-0675">Receptor</keyword>
<evidence type="ECO:0000256" key="12">
    <source>
        <dbReference type="SAM" id="SignalP"/>
    </source>
</evidence>
<dbReference type="InterPro" id="IPR039426">
    <property type="entry name" value="TonB-dep_rcpt-like"/>
</dbReference>
<comment type="subcellular location">
    <subcellularLocation>
        <location evidence="1 10">Cell outer membrane</location>
        <topology evidence="1 10">Multi-pass membrane protein</topology>
    </subcellularLocation>
</comment>
<dbReference type="InterPro" id="IPR000531">
    <property type="entry name" value="Beta-barrel_TonB"/>
</dbReference>
<keyword evidence="5 12" id="KW-0732">Signal</keyword>
<keyword evidence="7 10" id="KW-0472">Membrane</keyword>
<proteinExistence type="inferred from homology"/>
<dbReference type="Gene3D" id="2.40.170.20">
    <property type="entry name" value="TonB-dependent receptor, beta-barrel domain"/>
    <property type="match status" value="1"/>
</dbReference>
<gene>
    <name evidence="15" type="ordered locus">Palpr_2938</name>
</gene>
<comment type="similarity">
    <text evidence="10 11">Belongs to the TonB-dependent receptor family.</text>
</comment>
<dbReference type="Pfam" id="PF13715">
    <property type="entry name" value="CarbopepD_reg_2"/>
    <property type="match status" value="1"/>
</dbReference>
<evidence type="ECO:0000256" key="2">
    <source>
        <dbReference type="ARBA" id="ARBA00022448"/>
    </source>
</evidence>
<dbReference type="SUPFAM" id="SSF49464">
    <property type="entry name" value="Carboxypeptidase regulatory domain-like"/>
    <property type="match status" value="1"/>
</dbReference>
<evidence type="ECO:0000256" key="5">
    <source>
        <dbReference type="ARBA" id="ARBA00022729"/>
    </source>
</evidence>
<evidence type="ECO:0000259" key="14">
    <source>
        <dbReference type="Pfam" id="PF07715"/>
    </source>
</evidence>
<dbReference type="GO" id="GO:0044718">
    <property type="term" value="P:siderophore transmembrane transport"/>
    <property type="evidence" value="ECO:0007669"/>
    <property type="project" value="TreeGrafter"/>
</dbReference>
<organism evidence="15 16">
    <name type="scientific">Paludibacter propionicigenes (strain DSM 17365 / JCM 13257 / WB4)</name>
    <dbReference type="NCBI Taxonomy" id="694427"/>
    <lineage>
        <taxon>Bacteria</taxon>
        <taxon>Pseudomonadati</taxon>
        <taxon>Bacteroidota</taxon>
        <taxon>Bacteroidia</taxon>
        <taxon>Bacteroidales</taxon>
        <taxon>Paludibacteraceae</taxon>
        <taxon>Paludibacter</taxon>
    </lineage>
</organism>
<protein>
    <submittedName>
        <fullName evidence="15">TonB-dependent receptor plug</fullName>
    </submittedName>
</protein>
<evidence type="ECO:0000256" key="9">
    <source>
        <dbReference type="ARBA" id="ARBA00023237"/>
    </source>
</evidence>
<keyword evidence="4 10" id="KW-0812">Transmembrane</keyword>
<evidence type="ECO:0000256" key="11">
    <source>
        <dbReference type="RuleBase" id="RU003357"/>
    </source>
</evidence>
<evidence type="ECO:0000256" key="6">
    <source>
        <dbReference type="ARBA" id="ARBA00023077"/>
    </source>
</evidence>
<evidence type="ECO:0000256" key="10">
    <source>
        <dbReference type="PROSITE-ProRule" id="PRU01360"/>
    </source>
</evidence>
<dbReference type="InterPro" id="IPR012910">
    <property type="entry name" value="Plug_dom"/>
</dbReference>
<dbReference type="AlphaFoldDB" id="E4T0K3"/>
<dbReference type="SUPFAM" id="SSF56935">
    <property type="entry name" value="Porins"/>
    <property type="match status" value="1"/>
</dbReference>
<dbReference type="EMBL" id="CP002345">
    <property type="protein sequence ID" value="ADQ81067.1"/>
    <property type="molecule type" value="Genomic_DNA"/>
</dbReference>